<evidence type="ECO:0000313" key="2">
    <source>
        <dbReference type="EMBL" id="CAB4928424.1"/>
    </source>
</evidence>
<name>A0A6J7IDH6_9ZZZZ</name>
<dbReference type="AlphaFoldDB" id="A0A6J7IDH6"/>
<evidence type="ECO:0000256" key="1">
    <source>
        <dbReference type="SAM" id="MobiDB-lite"/>
    </source>
</evidence>
<accession>A0A6J7IDH6</accession>
<dbReference type="EMBL" id="CAFBNF010000004">
    <property type="protein sequence ID" value="CAB4928424.1"/>
    <property type="molecule type" value="Genomic_DNA"/>
</dbReference>
<protein>
    <submittedName>
        <fullName evidence="2">Unannotated protein</fullName>
    </submittedName>
</protein>
<proteinExistence type="predicted"/>
<gene>
    <name evidence="2" type="ORF">UFOPK3773_00094</name>
</gene>
<reference evidence="2" key="1">
    <citation type="submission" date="2020-05" db="EMBL/GenBank/DDBJ databases">
        <authorList>
            <person name="Chiriac C."/>
            <person name="Salcher M."/>
            <person name="Ghai R."/>
            <person name="Kavagutti S V."/>
        </authorList>
    </citation>
    <scope>NUCLEOTIDE SEQUENCE</scope>
</reference>
<feature type="region of interest" description="Disordered" evidence="1">
    <location>
        <begin position="61"/>
        <end position="82"/>
    </location>
</feature>
<sequence>MTSRWPAESPVLSDGVVTLRGLVRDDVDAVFAACQDPEIPRFTSVPSRYLREHAESFVNDLGAGVGRGEPSHMATLTREHLH</sequence>
<organism evidence="2">
    <name type="scientific">freshwater metagenome</name>
    <dbReference type="NCBI Taxonomy" id="449393"/>
    <lineage>
        <taxon>unclassified sequences</taxon>
        <taxon>metagenomes</taxon>
        <taxon>ecological metagenomes</taxon>
    </lineage>
</organism>